<keyword evidence="2" id="KW-1185">Reference proteome</keyword>
<dbReference type="AlphaFoldDB" id="A0ABD5U6V7"/>
<comment type="caution">
    <text evidence="1">The sequence shown here is derived from an EMBL/GenBank/DDBJ whole genome shotgun (WGS) entry which is preliminary data.</text>
</comment>
<dbReference type="Proteomes" id="UP001596406">
    <property type="component" value="Unassembled WGS sequence"/>
</dbReference>
<accession>A0ABD5U6V7</accession>
<evidence type="ECO:0000313" key="1">
    <source>
        <dbReference type="EMBL" id="MFC6836242.1"/>
    </source>
</evidence>
<gene>
    <name evidence="1" type="ORF">ACFQHK_06945</name>
</gene>
<proteinExistence type="predicted"/>
<dbReference type="EMBL" id="JBHSXM010000001">
    <property type="protein sequence ID" value="MFC6836242.1"/>
    <property type="molecule type" value="Genomic_DNA"/>
</dbReference>
<name>A0ABD5U6V7_9EURY</name>
<protein>
    <submittedName>
        <fullName evidence="1">Uncharacterized protein</fullName>
    </submittedName>
</protein>
<sequence length="161" mass="16758">MDTGRTAVSVAVVAIVATLVLTGPYGPVDATTAAADGFGSDGGEASVAAVSLPDDATLTAGRYGAEAYTLRVPPATADVERVTGRPMLVYEVRVPALGYSRVSLASLDEGGEDVRLTLASDTFAPERIDRETYDGEVLVTVRSGEESRVVERAPLTVRVVE</sequence>
<dbReference type="RefSeq" id="WP_304447933.1">
    <property type="nucleotide sequence ID" value="NZ_JARRAH010000001.1"/>
</dbReference>
<evidence type="ECO:0000313" key="2">
    <source>
        <dbReference type="Proteomes" id="UP001596406"/>
    </source>
</evidence>
<reference evidence="1 2" key="1">
    <citation type="journal article" date="2019" name="Int. J. Syst. Evol. Microbiol.">
        <title>The Global Catalogue of Microorganisms (GCM) 10K type strain sequencing project: providing services to taxonomists for standard genome sequencing and annotation.</title>
        <authorList>
            <consortium name="The Broad Institute Genomics Platform"/>
            <consortium name="The Broad Institute Genome Sequencing Center for Infectious Disease"/>
            <person name="Wu L."/>
            <person name="Ma J."/>
        </authorList>
    </citation>
    <scope>NUCLEOTIDE SEQUENCE [LARGE SCALE GENOMIC DNA]</scope>
    <source>
        <strain evidence="1 2">PSRA2</strain>
    </source>
</reference>
<organism evidence="1 2">
    <name type="scientific">Halomarina ordinaria</name>
    <dbReference type="NCBI Taxonomy" id="3033939"/>
    <lineage>
        <taxon>Archaea</taxon>
        <taxon>Methanobacteriati</taxon>
        <taxon>Methanobacteriota</taxon>
        <taxon>Stenosarchaea group</taxon>
        <taxon>Halobacteria</taxon>
        <taxon>Halobacteriales</taxon>
        <taxon>Natronomonadaceae</taxon>
        <taxon>Halomarina</taxon>
    </lineage>
</organism>